<proteinExistence type="inferred from homology"/>
<dbReference type="InterPro" id="IPR003772">
    <property type="entry name" value="YceD"/>
</dbReference>
<evidence type="ECO:0000313" key="7">
    <source>
        <dbReference type="Proteomes" id="UP000054662"/>
    </source>
</evidence>
<keyword evidence="4" id="KW-0690">Ribosome biogenesis</keyword>
<dbReference type="PATRIC" id="fig|45076.6.peg.809"/>
<accession>A0A0W1AJU3</accession>
<keyword evidence="7" id="KW-1185">Reference proteome</keyword>
<dbReference type="PANTHER" id="PTHR38099:SF1">
    <property type="entry name" value="LARGE RIBOSOMAL RNA SUBUNIT ACCUMULATION PROTEIN YCED"/>
    <property type="match status" value="1"/>
</dbReference>
<dbReference type="EMBL" id="LNZC01000005">
    <property type="protein sequence ID" value="KTD81464.1"/>
    <property type="molecule type" value="Genomic_DNA"/>
</dbReference>
<dbReference type="OrthoDB" id="9786771at2"/>
<reference evidence="6 7" key="1">
    <citation type="submission" date="2015-11" db="EMBL/GenBank/DDBJ databases">
        <title>Genomic analysis of 38 Legionella species identifies large and diverse effector repertoires.</title>
        <authorList>
            <person name="Burstein D."/>
            <person name="Amaro F."/>
            <person name="Zusman T."/>
            <person name="Lifshitz Z."/>
            <person name="Cohen O."/>
            <person name="Gilbert J.A."/>
            <person name="Pupko T."/>
            <person name="Shuman H.A."/>
            <person name="Segal G."/>
        </authorList>
    </citation>
    <scope>NUCLEOTIDE SEQUENCE [LARGE SCALE GENOMIC DNA]</scope>
    <source>
        <strain evidence="6 7">ATCC 49508</strain>
    </source>
</reference>
<sequence length="142" mass="16111">MLHLPELAKQSQQIQTVTVHERLPSFIHGPCQLTVALSVEAKDDYFLLHLHTNGVLQVICQRCLSEFPSSYDNKTTVAVCRSDERAEQILELYECVVASNWQVDLLELVVDELHLYAPQFHTEIEDCSSEVNDILTGKIETS</sequence>
<evidence type="ECO:0000313" key="6">
    <source>
        <dbReference type="EMBL" id="KTD81464.1"/>
    </source>
</evidence>
<organism evidence="6 7">
    <name type="scientific">Legionella worsleiensis</name>
    <dbReference type="NCBI Taxonomy" id="45076"/>
    <lineage>
        <taxon>Bacteria</taxon>
        <taxon>Pseudomonadati</taxon>
        <taxon>Pseudomonadota</taxon>
        <taxon>Gammaproteobacteria</taxon>
        <taxon>Legionellales</taxon>
        <taxon>Legionellaceae</taxon>
        <taxon>Legionella</taxon>
    </lineage>
</organism>
<evidence type="ECO:0000256" key="4">
    <source>
        <dbReference type="ARBA" id="ARBA00022517"/>
    </source>
</evidence>
<gene>
    <name evidence="6" type="ORF">Lwor_0741</name>
</gene>
<dbReference type="Proteomes" id="UP000054662">
    <property type="component" value="Unassembled WGS sequence"/>
</dbReference>
<evidence type="ECO:0000256" key="3">
    <source>
        <dbReference type="ARBA" id="ARBA00015716"/>
    </source>
</evidence>
<dbReference type="PANTHER" id="PTHR38099">
    <property type="entry name" value="LARGE RIBOSOMAL RNA SUBUNIT ACCUMULATION PROTEIN YCED"/>
    <property type="match status" value="1"/>
</dbReference>
<evidence type="ECO:0000256" key="5">
    <source>
        <dbReference type="ARBA" id="ARBA00031841"/>
    </source>
</evidence>
<comment type="caution">
    <text evidence="6">The sequence shown here is derived from an EMBL/GenBank/DDBJ whole genome shotgun (WGS) entry which is preliminary data.</text>
</comment>
<protein>
    <recommendedName>
        <fullName evidence="3">Large ribosomal RNA subunit accumulation protein YceD</fullName>
    </recommendedName>
    <alternativeName>
        <fullName evidence="5">23S rRNA accumulation protein YceD</fullName>
    </alternativeName>
</protein>
<dbReference type="GO" id="GO:0005829">
    <property type="term" value="C:cytosol"/>
    <property type="evidence" value="ECO:0007669"/>
    <property type="project" value="TreeGrafter"/>
</dbReference>
<dbReference type="AlphaFoldDB" id="A0A0W1AJU3"/>
<dbReference type="InterPro" id="IPR039255">
    <property type="entry name" value="YceD_bac"/>
</dbReference>
<dbReference type="GO" id="GO:0042254">
    <property type="term" value="P:ribosome biogenesis"/>
    <property type="evidence" value="ECO:0007669"/>
    <property type="project" value="UniProtKB-KW"/>
</dbReference>
<dbReference type="RefSeq" id="WP_058492567.1">
    <property type="nucleotide sequence ID" value="NZ_CBCRUR010000010.1"/>
</dbReference>
<dbReference type="STRING" id="45076.Lwor_0741"/>
<comment type="function">
    <text evidence="1">Plays a role in synthesis, processing and/or stability of 23S rRNA.</text>
</comment>
<evidence type="ECO:0000256" key="2">
    <source>
        <dbReference type="ARBA" id="ARBA00010740"/>
    </source>
</evidence>
<comment type="similarity">
    <text evidence="2">Belongs to the DUF177 domain family.</text>
</comment>
<dbReference type="Pfam" id="PF02620">
    <property type="entry name" value="YceD"/>
    <property type="match status" value="1"/>
</dbReference>
<evidence type="ECO:0000256" key="1">
    <source>
        <dbReference type="ARBA" id="ARBA00002868"/>
    </source>
</evidence>
<name>A0A0W1AJU3_9GAMM</name>